<evidence type="ECO:0000256" key="1">
    <source>
        <dbReference type="SAM" id="SignalP"/>
    </source>
</evidence>
<feature type="chain" id="PRO_5045514439" description="Secreted protein" evidence="1">
    <location>
        <begin position="19"/>
        <end position="137"/>
    </location>
</feature>
<organism evidence="2 3">
    <name type="scientific">Dryococelus australis</name>
    <dbReference type="NCBI Taxonomy" id="614101"/>
    <lineage>
        <taxon>Eukaryota</taxon>
        <taxon>Metazoa</taxon>
        <taxon>Ecdysozoa</taxon>
        <taxon>Arthropoda</taxon>
        <taxon>Hexapoda</taxon>
        <taxon>Insecta</taxon>
        <taxon>Pterygota</taxon>
        <taxon>Neoptera</taxon>
        <taxon>Polyneoptera</taxon>
        <taxon>Phasmatodea</taxon>
        <taxon>Verophasmatodea</taxon>
        <taxon>Anareolatae</taxon>
        <taxon>Phasmatidae</taxon>
        <taxon>Eurycanthinae</taxon>
        <taxon>Dryococelus</taxon>
    </lineage>
</organism>
<dbReference type="EMBL" id="JARBHB010000013">
    <property type="protein sequence ID" value="KAJ8870146.1"/>
    <property type="molecule type" value="Genomic_DNA"/>
</dbReference>
<proteinExistence type="predicted"/>
<evidence type="ECO:0000313" key="3">
    <source>
        <dbReference type="Proteomes" id="UP001159363"/>
    </source>
</evidence>
<keyword evidence="3" id="KW-1185">Reference proteome</keyword>
<reference evidence="2 3" key="1">
    <citation type="submission" date="2023-02" db="EMBL/GenBank/DDBJ databases">
        <title>LHISI_Scaffold_Assembly.</title>
        <authorList>
            <person name="Stuart O.P."/>
            <person name="Cleave R."/>
            <person name="Magrath M.J.L."/>
            <person name="Mikheyev A.S."/>
        </authorList>
    </citation>
    <scope>NUCLEOTIDE SEQUENCE [LARGE SCALE GENOMIC DNA]</scope>
    <source>
        <strain evidence="2">Daus_M_001</strain>
        <tissue evidence="2">Leg muscle</tissue>
    </source>
</reference>
<keyword evidence="1" id="KW-0732">Signal</keyword>
<evidence type="ECO:0008006" key="4">
    <source>
        <dbReference type="Google" id="ProtNLM"/>
    </source>
</evidence>
<evidence type="ECO:0000313" key="2">
    <source>
        <dbReference type="EMBL" id="KAJ8870146.1"/>
    </source>
</evidence>
<name>A0ABQ9GF46_9NEOP</name>
<feature type="signal peptide" evidence="1">
    <location>
        <begin position="1"/>
        <end position="18"/>
    </location>
</feature>
<sequence>MQPQWAMWALSVTKIVVGCETIRNFQGFINASGCPCNGGLMQPLVHAEFDNSWRTMAQSSPSTVTAVNQWTVGVGIFVRETVESSLQILFYITILNYFHSAATMAERLACSLPTNRFRVQSPAGSLRIFAFGNRAGR</sequence>
<comment type="caution">
    <text evidence="2">The sequence shown here is derived from an EMBL/GenBank/DDBJ whole genome shotgun (WGS) entry which is preliminary data.</text>
</comment>
<protein>
    <recommendedName>
        <fullName evidence="4">Secreted protein</fullName>
    </recommendedName>
</protein>
<gene>
    <name evidence="2" type="ORF">PR048_029158</name>
</gene>
<accession>A0ABQ9GF46</accession>
<dbReference type="Proteomes" id="UP001159363">
    <property type="component" value="Chromosome 12"/>
</dbReference>